<keyword evidence="1" id="KW-0732">Signal</keyword>
<feature type="signal peptide" evidence="1">
    <location>
        <begin position="1"/>
        <end position="23"/>
    </location>
</feature>
<accession>A0ABT2YB05</accession>
<evidence type="ECO:0000313" key="3">
    <source>
        <dbReference type="Proteomes" id="UP001209701"/>
    </source>
</evidence>
<evidence type="ECO:0008006" key="4">
    <source>
        <dbReference type="Google" id="ProtNLM"/>
    </source>
</evidence>
<protein>
    <recommendedName>
        <fullName evidence="4">SnoaL-like domain-containing protein</fullName>
    </recommendedName>
</protein>
<dbReference type="SUPFAM" id="SSF54427">
    <property type="entry name" value="NTF2-like"/>
    <property type="match status" value="1"/>
</dbReference>
<keyword evidence="3" id="KW-1185">Reference proteome</keyword>
<evidence type="ECO:0000313" key="2">
    <source>
        <dbReference type="EMBL" id="MCV2367478.1"/>
    </source>
</evidence>
<reference evidence="2 3" key="1">
    <citation type="submission" date="2021-11" db="EMBL/GenBank/DDBJ databases">
        <authorList>
            <person name="Liang Q."/>
            <person name="Mou H."/>
            <person name="Liu Z."/>
        </authorList>
    </citation>
    <scope>NUCLEOTIDE SEQUENCE [LARGE SCALE GENOMIC DNA]</scope>
    <source>
        <strain evidence="2 3">CHU3</strain>
    </source>
</reference>
<dbReference type="InterPro" id="IPR032710">
    <property type="entry name" value="NTF2-like_dom_sf"/>
</dbReference>
<proteinExistence type="predicted"/>
<dbReference type="RefSeq" id="WP_263570095.1">
    <property type="nucleotide sequence ID" value="NZ_JAJIRN010000002.1"/>
</dbReference>
<evidence type="ECO:0000256" key="1">
    <source>
        <dbReference type="SAM" id="SignalP"/>
    </source>
</evidence>
<dbReference type="Gene3D" id="3.10.450.50">
    <property type="match status" value="1"/>
</dbReference>
<organism evidence="2 3">
    <name type="scientific">Roseateles oligotrophus</name>
    <dbReference type="NCBI Taxonomy" id="1769250"/>
    <lineage>
        <taxon>Bacteria</taxon>
        <taxon>Pseudomonadati</taxon>
        <taxon>Pseudomonadota</taxon>
        <taxon>Betaproteobacteria</taxon>
        <taxon>Burkholderiales</taxon>
        <taxon>Sphaerotilaceae</taxon>
        <taxon>Roseateles</taxon>
    </lineage>
</organism>
<sequence length="175" mass="18627">MSLARTLLLSTLLSSALSTPVLAADVPPVDAFAGCAADVSEAALQAFAEKVDIYWNARDASALAALYASDASFAVAADNLHLSDRKQVQAYFTHSFQTLPADLKHKMRVSRVKSMGNFCTMDSRAVIGRIKDDGSMNALVEFSAFWVLRPTAQGVEVQAARVAIVPAKPAPASKI</sequence>
<dbReference type="Proteomes" id="UP001209701">
    <property type="component" value="Unassembled WGS sequence"/>
</dbReference>
<dbReference type="EMBL" id="JAJIRN010000002">
    <property type="protein sequence ID" value="MCV2367478.1"/>
    <property type="molecule type" value="Genomic_DNA"/>
</dbReference>
<gene>
    <name evidence="2" type="ORF">LNV07_05160</name>
</gene>
<name>A0ABT2YB05_9BURK</name>
<comment type="caution">
    <text evidence="2">The sequence shown here is derived from an EMBL/GenBank/DDBJ whole genome shotgun (WGS) entry which is preliminary data.</text>
</comment>
<feature type="chain" id="PRO_5047411581" description="SnoaL-like domain-containing protein" evidence="1">
    <location>
        <begin position="24"/>
        <end position="175"/>
    </location>
</feature>